<protein>
    <submittedName>
        <fullName evidence="2">Uncharacterized protein</fullName>
    </submittedName>
</protein>
<dbReference type="EMBL" id="JAAAHW010007767">
    <property type="protein sequence ID" value="KAF9946413.1"/>
    <property type="molecule type" value="Genomic_DNA"/>
</dbReference>
<feature type="region of interest" description="Disordered" evidence="1">
    <location>
        <begin position="1"/>
        <end position="36"/>
    </location>
</feature>
<accession>A0A9P6LVE1</accession>
<organism evidence="2 3">
    <name type="scientific">Modicella reniformis</name>
    <dbReference type="NCBI Taxonomy" id="1440133"/>
    <lineage>
        <taxon>Eukaryota</taxon>
        <taxon>Fungi</taxon>
        <taxon>Fungi incertae sedis</taxon>
        <taxon>Mucoromycota</taxon>
        <taxon>Mortierellomycotina</taxon>
        <taxon>Mortierellomycetes</taxon>
        <taxon>Mortierellales</taxon>
        <taxon>Mortierellaceae</taxon>
        <taxon>Modicella</taxon>
    </lineage>
</organism>
<dbReference type="OrthoDB" id="10641375at2759"/>
<evidence type="ECO:0000313" key="2">
    <source>
        <dbReference type="EMBL" id="KAF9946413.1"/>
    </source>
</evidence>
<evidence type="ECO:0000256" key="1">
    <source>
        <dbReference type="SAM" id="MobiDB-lite"/>
    </source>
</evidence>
<feature type="non-terminal residue" evidence="2">
    <location>
        <position position="1"/>
    </location>
</feature>
<reference evidence="2" key="1">
    <citation type="journal article" date="2020" name="Fungal Divers.">
        <title>Resolving the Mortierellaceae phylogeny through synthesis of multi-gene phylogenetics and phylogenomics.</title>
        <authorList>
            <person name="Vandepol N."/>
            <person name="Liber J."/>
            <person name="Desiro A."/>
            <person name="Na H."/>
            <person name="Kennedy M."/>
            <person name="Barry K."/>
            <person name="Grigoriev I.V."/>
            <person name="Miller A.N."/>
            <person name="O'Donnell K."/>
            <person name="Stajich J.E."/>
            <person name="Bonito G."/>
        </authorList>
    </citation>
    <scope>NUCLEOTIDE SEQUENCE</scope>
    <source>
        <strain evidence="2">MES-2147</strain>
    </source>
</reference>
<sequence>MPPKRKASAAATSKENPNKAARTVKGRDKKEAGEKDVTEEQYLILAEFMRERSNYDLLYDRKTETKAYTKMAEYFVDKLKDSPELIGNISLSKVDATMMENKWETLISKYLKEKTVQNTTGHGAKDDQTLLAADEKRFKSFKLLDSIMAGNPKHDPVEVRNIGALPGAITGFKARSIYIPPVASGSGTVSAASALVATTGGSASRLSGNDGGGVDNDMHLSPCSSDDEFEDNHDMDGTEVPAPTSPLLLPATSPLLLPPAQTSHFLPPPDGTSSLMRPPTLPSAPARISIPSRRDVLQTNRQTVVDQVSDPSDTSYTSVEQALNTCGTRRITYNHEVLKERYMPLPLHAKGTK</sequence>
<dbReference type="AlphaFoldDB" id="A0A9P6LVE1"/>
<comment type="caution">
    <text evidence="2">The sequence shown here is derived from an EMBL/GenBank/DDBJ whole genome shotgun (WGS) entry which is preliminary data.</text>
</comment>
<proteinExistence type="predicted"/>
<gene>
    <name evidence="2" type="ORF">BGZ65_009749</name>
</gene>
<dbReference type="Proteomes" id="UP000749646">
    <property type="component" value="Unassembled WGS sequence"/>
</dbReference>
<name>A0A9P6LVE1_9FUNG</name>
<keyword evidence="3" id="KW-1185">Reference proteome</keyword>
<feature type="compositionally biased region" description="Basic and acidic residues" evidence="1">
    <location>
        <begin position="25"/>
        <end position="36"/>
    </location>
</feature>
<evidence type="ECO:0000313" key="3">
    <source>
        <dbReference type="Proteomes" id="UP000749646"/>
    </source>
</evidence>